<gene>
    <name evidence="1" type="ORF">OXX778_LOCUS18894</name>
</gene>
<dbReference type="AlphaFoldDB" id="A0A814KIR8"/>
<organism evidence="1 2">
    <name type="scientific">Brachionus calyciflorus</name>
    <dbReference type="NCBI Taxonomy" id="104777"/>
    <lineage>
        <taxon>Eukaryota</taxon>
        <taxon>Metazoa</taxon>
        <taxon>Spiralia</taxon>
        <taxon>Gnathifera</taxon>
        <taxon>Rotifera</taxon>
        <taxon>Eurotatoria</taxon>
        <taxon>Monogononta</taxon>
        <taxon>Pseudotrocha</taxon>
        <taxon>Ploima</taxon>
        <taxon>Brachionidae</taxon>
        <taxon>Brachionus</taxon>
    </lineage>
</organism>
<name>A0A814KIR8_9BILA</name>
<sequence>MESFNEQNLLTLKNEKELSSAKEALKWLKESSLFHPPELDVNGLITLGKILHEIREEHKSESANLIIESACQFSLKKELKIETAISELSGSNYEKLSEQFEKLEKIVDQNHMLQLEKESVRTKIDLSNQDAIIKAIREVSAENKVLFSSMASAVYHIAKYDNTDPKDYILEANKLISDSKPIFISVENNSIKIEFYKLLNETTVSSCFVLVKDDQIFLLTYIPIKTISNKELQESD</sequence>
<comment type="caution">
    <text evidence="1">The sequence shown here is derived from an EMBL/GenBank/DDBJ whole genome shotgun (WGS) entry which is preliminary data.</text>
</comment>
<protein>
    <submittedName>
        <fullName evidence="1">Uncharacterized protein</fullName>
    </submittedName>
</protein>
<reference evidence="1" key="1">
    <citation type="submission" date="2021-02" db="EMBL/GenBank/DDBJ databases">
        <authorList>
            <person name="Nowell W R."/>
        </authorList>
    </citation>
    <scope>NUCLEOTIDE SEQUENCE</scope>
    <source>
        <strain evidence="1">Ploen Becks lab</strain>
    </source>
</reference>
<dbReference type="Proteomes" id="UP000663879">
    <property type="component" value="Unassembled WGS sequence"/>
</dbReference>
<evidence type="ECO:0000313" key="1">
    <source>
        <dbReference type="EMBL" id="CAF1052479.1"/>
    </source>
</evidence>
<keyword evidence="2" id="KW-1185">Reference proteome</keyword>
<proteinExistence type="predicted"/>
<evidence type="ECO:0000313" key="2">
    <source>
        <dbReference type="Proteomes" id="UP000663879"/>
    </source>
</evidence>
<accession>A0A814KIR8</accession>
<dbReference type="EMBL" id="CAJNOC010005441">
    <property type="protein sequence ID" value="CAF1052479.1"/>
    <property type="molecule type" value="Genomic_DNA"/>
</dbReference>